<organism evidence="1 2">
    <name type="scientific">Bacillus thuringiensis YBT-1518</name>
    <dbReference type="NCBI Taxonomy" id="529122"/>
    <lineage>
        <taxon>Bacteria</taxon>
        <taxon>Bacillati</taxon>
        <taxon>Bacillota</taxon>
        <taxon>Bacilli</taxon>
        <taxon>Bacillales</taxon>
        <taxon>Bacillaceae</taxon>
        <taxon>Bacillus</taxon>
        <taxon>Bacillus cereus group</taxon>
    </lineage>
</organism>
<dbReference type="Proteomes" id="UP000018566">
    <property type="component" value="Chromosome"/>
</dbReference>
<sequence>MNSHKLISRKTLKKIIRLRNWVLEVLPIIDLYNQVGNLPLTRENDDFIEYLEDKN</sequence>
<dbReference type="AlphaFoldDB" id="A0A9W3PGT4"/>
<accession>A0A9W3PGT4</accession>
<evidence type="ECO:0000313" key="2">
    <source>
        <dbReference type="Proteomes" id="UP000018566"/>
    </source>
</evidence>
<protein>
    <submittedName>
        <fullName evidence="1">Uncharacterized protein</fullName>
    </submittedName>
</protein>
<evidence type="ECO:0000313" key="1">
    <source>
        <dbReference type="EMBL" id="AHA72649.1"/>
    </source>
</evidence>
<proteinExistence type="predicted"/>
<name>A0A9W3PGT4_BACTU</name>
<gene>
    <name evidence="1" type="ORF">YBT1518_17485</name>
</gene>
<dbReference type="EMBL" id="CP005935">
    <property type="protein sequence ID" value="AHA72649.1"/>
    <property type="molecule type" value="Genomic_DNA"/>
</dbReference>
<dbReference type="KEGG" id="bthu:YBT1518_17485"/>
<reference evidence="1 2" key="1">
    <citation type="submission" date="2013-05" db="EMBL/GenBank/DDBJ databases">
        <title>Complete genome sequence of Bacillus thuringiensis YBT-1518, a typical strain with high toxicity to nematode.</title>
        <authorList>
            <person name="Wang P."/>
            <person name="Zhang C."/>
            <person name="Guo M."/>
            <person name="Guo S."/>
            <person name="Zhu Y."/>
            <person name="Zheng J."/>
            <person name="Zhu L."/>
            <person name="Ruan L."/>
            <person name="Peng D."/>
            <person name="Sun M."/>
        </authorList>
    </citation>
    <scope>NUCLEOTIDE SEQUENCE [LARGE SCALE GENOMIC DNA]</scope>
    <source>
        <strain evidence="1 2">YBT-1518</strain>
    </source>
</reference>